<dbReference type="Proteomes" id="UP000198824">
    <property type="component" value="Unassembled WGS sequence"/>
</dbReference>
<name>A0A1I6L0I2_9SPHN</name>
<sequence length="417" mass="44753">MLGSALGLLAATYVLSGLRETPPGTPIVRTHAATRASPRVRLAEPPPMVEPLELLEMTPERAREINAAVPFIPGPISPARPFRFAGSDADRERAALCLTSAALYEAGDDPVGQRAVVQVVLNRLRHPAYPKTICGVVFQGSERKTGCQFTFTCDGALARRPLMPMWDRARKIAEAALDGAVAKVVGTATHYHTDWVVPYWSASLDKIAAVHTHLFFRWRGGWGLNGAFTGRYAGGEVLDRRLREFATPGTLDEVESEPLVDGEPVPAEPVPARAALQVAGVEPRALRGSIVRLADEQAGEFGLQLDPAAFSGDFALTALALCARRPACLVAGWAEPRLIPAKLPIPRQSLQTVSFLYRKVAGSDREQVLWNCRHTPRPSPAQCLPGTAPVAPAGPARLSPEVKAPTATGEAASMEVR</sequence>
<dbReference type="InterPro" id="IPR042047">
    <property type="entry name" value="SleB_dom1"/>
</dbReference>
<organism evidence="3 4">
    <name type="scientific">Sphingomonas jatrophae</name>
    <dbReference type="NCBI Taxonomy" id="1166337"/>
    <lineage>
        <taxon>Bacteria</taxon>
        <taxon>Pseudomonadati</taxon>
        <taxon>Pseudomonadota</taxon>
        <taxon>Alphaproteobacteria</taxon>
        <taxon>Sphingomonadales</taxon>
        <taxon>Sphingomonadaceae</taxon>
        <taxon>Sphingomonas</taxon>
    </lineage>
</organism>
<dbReference type="EMBL" id="FOZG01000002">
    <property type="protein sequence ID" value="SFR96961.1"/>
    <property type="molecule type" value="Genomic_DNA"/>
</dbReference>
<dbReference type="InterPro" id="IPR011105">
    <property type="entry name" value="Cell_wall_hydrolase_SleB"/>
</dbReference>
<feature type="region of interest" description="Disordered" evidence="1">
    <location>
        <begin position="380"/>
        <end position="417"/>
    </location>
</feature>
<dbReference type="Pfam" id="PF07486">
    <property type="entry name" value="Hydrolase_2"/>
    <property type="match status" value="1"/>
</dbReference>
<dbReference type="Gene3D" id="1.10.10.2520">
    <property type="entry name" value="Cell wall hydrolase SleB, domain 1"/>
    <property type="match status" value="1"/>
</dbReference>
<accession>A0A1I6L0I2</accession>
<evidence type="ECO:0000313" key="3">
    <source>
        <dbReference type="EMBL" id="SFR96961.1"/>
    </source>
</evidence>
<feature type="compositionally biased region" description="Low complexity" evidence="1">
    <location>
        <begin position="385"/>
        <end position="396"/>
    </location>
</feature>
<proteinExistence type="predicted"/>
<gene>
    <name evidence="3" type="ORF">SAMN05192580_2100</name>
</gene>
<reference evidence="3 4" key="1">
    <citation type="submission" date="2016-10" db="EMBL/GenBank/DDBJ databases">
        <authorList>
            <person name="de Groot N.N."/>
        </authorList>
    </citation>
    <scope>NUCLEOTIDE SEQUENCE [LARGE SCALE GENOMIC DNA]</scope>
    <source>
        <strain evidence="3 4">S5-249</strain>
    </source>
</reference>
<protein>
    <submittedName>
        <fullName evidence="3">Cell Wall Hydrolase</fullName>
    </submittedName>
</protein>
<evidence type="ECO:0000256" key="1">
    <source>
        <dbReference type="SAM" id="MobiDB-lite"/>
    </source>
</evidence>
<dbReference type="RefSeq" id="WP_242653442.1">
    <property type="nucleotide sequence ID" value="NZ_FOZG01000002.1"/>
</dbReference>
<dbReference type="GO" id="GO:0016787">
    <property type="term" value="F:hydrolase activity"/>
    <property type="evidence" value="ECO:0007669"/>
    <property type="project" value="UniProtKB-KW"/>
</dbReference>
<feature type="domain" description="Cell wall hydrolase SleB" evidence="2">
    <location>
        <begin position="109"/>
        <end position="216"/>
    </location>
</feature>
<keyword evidence="3" id="KW-0378">Hydrolase</keyword>
<keyword evidence="4" id="KW-1185">Reference proteome</keyword>
<dbReference type="AlphaFoldDB" id="A0A1I6L0I2"/>
<dbReference type="STRING" id="1166337.SAMN05192580_2100"/>
<evidence type="ECO:0000313" key="4">
    <source>
        <dbReference type="Proteomes" id="UP000198824"/>
    </source>
</evidence>
<evidence type="ECO:0000259" key="2">
    <source>
        <dbReference type="Pfam" id="PF07486"/>
    </source>
</evidence>